<dbReference type="Proteomes" id="UP000483839">
    <property type="component" value="Unassembled WGS sequence"/>
</dbReference>
<protein>
    <submittedName>
        <fullName evidence="2">Helix-turn-helix domain-containing protein</fullName>
    </submittedName>
</protein>
<accession>A0A6L6G872</accession>
<dbReference type="AlphaFoldDB" id="A0A6L6G872"/>
<keyword evidence="1" id="KW-0238">DNA-binding</keyword>
<dbReference type="PROSITE" id="PS50943">
    <property type="entry name" value="HTH_CROC1"/>
    <property type="match status" value="1"/>
</dbReference>
<dbReference type="EMBL" id="WLXI01000040">
    <property type="protein sequence ID" value="MTD01644.1"/>
    <property type="molecule type" value="Genomic_DNA"/>
</dbReference>
<evidence type="ECO:0000313" key="3">
    <source>
        <dbReference type="Proteomes" id="UP000483839"/>
    </source>
</evidence>
<dbReference type="GO" id="GO:0003677">
    <property type="term" value="F:DNA binding"/>
    <property type="evidence" value="ECO:0007669"/>
    <property type="project" value="UniProtKB-KW"/>
</dbReference>
<dbReference type="RefSeq" id="WP_154617476.1">
    <property type="nucleotide sequence ID" value="NZ_JADFBR010000008.1"/>
</dbReference>
<dbReference type="SMART" id="SM00530">
    <property type="entry name" value="HTH_XRE"/>
    <property type="match status" value="1"/>
</dbReference>
<dbReference type="Pfam" id="PF01381">
    <property type="entry name" value="HTH_3"/>
    <property type="match status" value="1"/>
</dbReference>
<dbReference type="Gene3D" id="1.10.260.40">
    <property type="entry name" value="lambda repressor-like DNA-binding domains"/>
    <property type="match status" value="1"/>
</dbReference>
<organism evidence="2 3">
    <name type="scientific">Streptococcus uberis</name>
    <dbReference type="NCBI Taxonomy" id="1349"/>
    <lineage>
        <taxon>Bacteria</taxon>
        <taxon>Bacillati</taxon>
        <taxon>Bacillota</taxon>
        <taxon>Bacilli</taxon>
        <taxon>Lactobacillales</taxon>
        <taxon>Streptococcaceae</taxon>
        <taxon>Streptococcus</taxon>
    </lineage>
</organism>
<gene>
    <name evidence="2" type="ORF">GKS16_05085</name>
</gene>
<name>A0A6L6G872_STRUB</name>
<reference evidence="2 3" key="1">
    <citation type="submission" date="2019-11" db="EMBL/GenBank/DDBJ databases">
        <title>Streptococcus uberis isolated from clinical mastitis cases on a southeastern Queensland dairy.</title>
        <authorList>
            <person name="Workentine M.L."/>
            <person name="Price R."/>
            <person name="Olchowy T."/>
        </authorList>
    </citation>
    <scope>NUCLEOTIDE SEQUENCE [LARGE SCALE GENOMIC DNA]</scope>
    <source>
        <strain evidence="2 3">OLC4459-A17</strain>
    </source>
</reference>
<dbReference type="InterPro" id="IPR010982">
    <property type="entry name" value="Lambda_DNA-bd_dom_sf"/>
</dbReference>
<dbReference type="CDD" id="cd00093">
    <property type="entry name" value="HTH_XRE"/>
    <property type="match status" value="1"/>
</dbReference>
<dbReference type="PANTHER" id="PTHR46558">
    <property type="entry name" value="TRACRIPTIONAL REGULATORY PROTEIN-RELATED-RELATED"/>
    <property type="match status" value="1"/>
</dbReference>
<dbReference type="SUPFAM" id="SSF47413">
    <property type="entry name" value="lambda repressor-like DNA-binding domains"/>
    <property type="match status" value="1"/>
</dbReference>
<sequence length="169" mass="19824">MNRIKQLRKSKGNLTQEKLAKIIGVSKRTIIAWEKDERQIRRDKVKELAKYFDVPISYLLGYSDDVDELDTFLELSKDNSKDEFNFIKSKMLSLIDRKTLNKIESKYSTQKSNLTTNKYNDLLRSLDILRGIDIRESDEAQLLIWFASLDDNDKNMILNLVESLSRKNN</sequence>
<dbReference type="InterPro" id="IPR001387">
    <property type="entry name" value="Cro/C1-type_HTH"/>
</dbReference>
<comment type="caution">
    <text evidence="2">The sequence shown here is derived from an EMBL/GenBank/DDBJ whole genome shotgun (WGS) entry which is preliminary data.</text>
</comment>
<dbReference type="PANTHER" id="PTHR46558:SF11">
    <property type="entry name" value="HTH-TYPE TRANSCRIPTIONAL REGULATOR XRE"/>
    <property type="match status" value="1"/>
</dbReference>
<proteinExistence type="predicted"/>
<evidence type="ECO:0000313" key="2">
    <source>
        <dbReference type="EMBL" id="MTD01644.1"/>
    </source>
</evidence>
<evidence type="ECO:0000256" key="1">
    <source>
        <dbReference type="ARBA" id="ARBA00023125"/>
    </source>
</evidence>